<evidence type="ECO:0000313" key="2">
    <source>
        <dbReference type="EMBL" id="PWF55438.1"/>
    </source>
</evidence>
<dbReference type="EMBL" id="PXWF02000025">
    <property type="protein sequence ID" value="PWF55438.1"/>
    <property type="molecule type" value="Genomic_DNA"/>
</dbReference>
<proteinExistence type="predicted"/>
<evidence type="ECO:0000313" key="3">
    <source>
        <dbReference type="Proteomes" id="UP000241421"/>
    </source>
</evidence>
<dbReference type="Proteomes" id="UP000241421">
    <property type="component" value="Unassembled WGS sequence"/>
</dbReference>
<dbReference type="AlphaFoldDB" id="A0A2U2I6P7"/>
<evidence type="ECO:0000256" key="1">
    <source>
        <dbReference type="SAM" id="MobiDB-lite"/>
    </source>
</evidence>
<feature type="compositionally biased region" description="Basic residues" evidence="1">
    <location>
        <begin position="1"/>
        <end position="10"/>
    </location>
</feature>
<dbReference type="Pfam" id="PF13692">
    <property type="entry name" value="Glyco_trans_1_4"/>
    <property type="match status" value="1"/>
</dbReference>
<dbReference type="InterPro" id="IPR007391">
    <property type="entry name" value="Vancomycin_resist_VanW"/>
</dbReference>
<name>A0A2U2I6P7_9BURK</name>
<comment type="caution">
    <text evidence="2">The sequence shown here is derived from an EMBL/GenBank/DDBJ whole genome shotgun (WGS) entry which is preliminary data.</text>
</comment>
<feature type="compositionally biased region" description="Polar residues" evidence="1">
    <location>
        <begin position="32"/>
        <end position="50"/>
    </location>
</feature>
<dbReference type="Pfam" id="PF04294">
    <property type="entry name" value="VanW"/>
    <property type="match status" value="1"/>
</dbReference>
<reference evidence="2 3" key="1">
    <citation type="submission" date="2018-04" db="EMBL/GenBank/DDBJ databases">
        <title>Massilia violaceinigra sp. nov., a novel purple-pigmented bacterium isolated from Tianshan glacier, Xinjiang, China.</title>
        <authorList>
            <person name="Wang H."/>
        </authorList>
    </citation>
    <scope>NUCLEOTIDE SEQUENCE [LARGE SCALE GENOMIC DNA]</scope>
    <source>
        <strain evidence="2 3">B448-2</strain>
    </source>
</reference>
<dbReference type="Gene3D" id="3.40.50.2000">
    <property type="entry name" value="Glycogen Phosphorylase B"/>
    <property type="match status" value="1"/>
</dbReference>
<dbReference type="PANTHER" id="PTHR35788:SF1">
    <property type="entry name" value="EXPORTED PROTEIN"/>
    <property type="match status" value="1"/>
</dbReference>
<dbReference type="InterPro" id="IPR052913">
    <property type="entry name" value="Glycopeptide_resist_protein"/>
</dbReference>
<dbReference type="PANTHER" id="PTHR35788">
    <property type="entry name" value="EXPORTED PROTEIN-RELATED"/>
    <property type="match status" value="1"/>
</dbReference>
<feature type="region of interest" description="Disordered" evidence="1">
    <location>
        <begin position="1"/>
        <end position="50"/>
    </location>
</feature>
<keyword evidence="3" id="KW-1185">Reference proteome</keyword>
<gene>
    <name evidence="2" type="ORF">C7C56_001885</name>
</gene>
<sequence length="645" mass="69512">MVAGHRRRPRQTASGDARRARTIAEQPGDLRQGNQKSKHTWSASAPTAMSTPLPTRRQALIFSVKATLHRLLRACKNAGDSGLRRWPATTGHGAPAGLVRGESVSLLRASDREELRQLNLGKIENLRVALRAIDGVRVPGGGVFSFWAQLGRPSARRGYVPGRELREGCVIPSIGGGLCQLSNALYQAAIDAGFEIVERQAHSQIVEGSAAQLGRDATVFWNYVDLRFRAGVPFSISAHMDGDELRVAIRTASAAPAPAPARAQAAVVIALAKPGADAPGSCETCGQDQCFRRTDARQPRNGRRGVVMVDNVWPEFDAWLAAAGEGGRRLLVPLDGKARGKARYGWSTDCYERVHTFPALTLWRALASRMLASRAAVRQRASIRFRQRLARAYVESLHYLDEHIVIAQELLPHVWQLGALQGRSFDVLMSGLPMKHLQARLDQAFLHNPASTTLADFRAPPGLVAAEEAALARARRIITPHHGVAELFRNATLLPWAPPRAASAAPGAGFKIVFPGPSLGRKGAYELRSVARALDLRLSLLGPVLEAPAFWDGIEVELLGRAGDDWLREAAVVVSPSWIDGPPQQLLQALLAGIPVIATDACGLPPQKNLTLVAAGDSVALELALQPYARACRSFGEPFACAAGL</sequence>
<organism evidence="2 3">
    <name type="scientific">Massilia glaciei</name>
    <dbReference type="NCBI Taxonomy" id="1524097"/>
    <lineage>
        <taxon>Bacteria</taxon>
        <taxon>Pseudomonadati</taxon>
        <taxon>Pseudomonadota</taxon>
        <taxon>Betaproteobacteria</taxon>
        <taxon>Burkholderiales</taxon>
        <taxon>Oxalobacteraceae</taxon>
        <taxon>Telluria group</taxon>
        <taxon>Massilia</taxon>
    </lineage>
</organism>
<accession>A0A2U2I6P7</accession>
<protein>
    <submittedName>
        <fullName evidence="2">Vanw family protein</fullName>
    </submittedName>
</protein>
<dbReference type="OrthoDB" id="9797191at2"/>
<dbReference type="SUPFAM" id="SSF53756">
    <property type="entry name" value="UDP-Glycosyltransferase/glycogen phosphorylase"/>
    <property type="match status" value="1"/>
</dbReference>